<evidence type="ECO:0000256" key="1">
    <source>
        <dbReference type="SAM" id="MobiDB-lite"/>
    </source>
</evidence>
<protein>
    <submittedName>
        <fullName evidence="2">Uncharacterized protein</fullName>
    </submittedName>
</protein>
<name>A0A8K0TJM6_9PEZI</name>
<feature type="region of interest" description="Disordered" evidence="1">
    <location>
        <begin position="31"/>
        <end position="82"/>
    </location>
</feature>
<organism evidence="2 3">
    <name type="scientific">Plectosphaerella cucumerina</name>
    <dbReference type="NCBI Taxonomy" id="40658"/>
    <lineage>
        <taxon>Eukaryota</taxon>
        <taxon>Fungi</taxon>
        <taxon>Dikarya</taxon>
        <taxon>Ascomycota</taxon>
        <taxon>Pezizomycotina</taxon>
        <taxon>Sordariomycetes</taxon>
        <taxon>Hypocreomycetidae</taxon>
        <taxon>Glomerellales</taxon>
        <taxon>Plectosphaerellaceae</taxon>
        <taxon>Plectosphaerella</taxon>
    </lineage>
</organism>
<sequence length="435" mass="47675">MKFLATALARRSRFLWSLGPGVEFAGRLASRRSGSSCGTSLPEVDEGLGGDDLMSEVDNAPGHLSPDDEVTARPGVRSTPGSAEPLHSGLFDHHVFDSTFDSHEVSANHASTYMPACKRRTAWWPQDLQMGWTRDHLVLSRQCLPCPTNHNLQRLYQVAEGEKGFDKWHGQEVVEPKSGLCKGVGIYDLEGLCQRLDWGIQPVELVGLPRINRRGRTRPTSRGSGRNTDILFQPGDVEVTKVKGYVYLVYRRERGLNDDDFFASGRGNLEASECMARLALKGGRQDGRVNSQVWRTPKLLVGGLVSITQGDVNHQADVGFSLRVANCRQVCGNLFPLETGNSLGRIIRGNVDGQADVSLSLRVAIRCQVCGNLFLLKTGNSLGRIIRGDVDGQADVSLSLRVAIRCQVCGNLFLLKTGNSLGRIVQENFHGQVDI</sequence>
<dbReference type="Proteomes" id="UP000813385">
    <property type="component" value="Unassembled WGS sequence"/>
</dbReference>
<reference evidence="2" key="1">
    <citation type="journal article" date="2021" name="Nat. Commun.">
        <title>Genetic determinants of endophytism in the Arabidopsis root mycobiome.</title>
        <authorList>
            <person name="Mesny F."/>
            <person name="Miyauchi S."/>
            <person name="Thiergart T."/>
            <person name="Pickel B."/>
            <person name="Atanasova L."/>
            <person name="Karlsson M."/>
            <person name="Huettel B."/>
            <person name="Barry K.W."/>
            <person name="Haridas S."/>
            <person name="Chen C."/>
            <person name="Bauer D."/>
            <person name="Andreopoulos W."/>
            <person name="Pangilinan J."/>
            <person name="LaButti K."/>
            <person name="Riley R."/>
            <person name="Lipzen A."/>
            <person name="Clum A."/>
            <person name="Drula E."/>
            <person name="Henrissat B."/>
            <person name="Kohler A."/>
            <person name="Grigoriev I.V."/>
            <person name="Martin F.M."/>
            <person name="Hacquard S."/>
        </authorList>
    </citation>
    <scope>NUCLEOTIDE SEQUENCE</scope>
    <source>
        <strain evidence="2">MPI-CAGE-AT-0016</strain>
    </source>
</reference>
<evidence type="ECO:0000313" key="2">
    <source>
        <dbReference type="EMBL" id="KAH7368404.1"/>
    </source>
</evidence>
<proteinExistence type="predicted"/>
<dbReference type="AlphaFoldDB" id="A0A8K0TJM6"/>
<feature type="compositionally biased region" description="Acidic residues" evidence="1">
    <location>
        <begin position="43"/>
        <end position="55"/>
    </location>
</feature>
<dbReference type="EMBL" id="JAGPXD010000002">
    <property type="protein sequence ID" value="KAH7368404.1"/>
    <property type="molecule type" value="Genomic_DNA"/>
</dbReference>
<accession>A0A8K0TJM6</accession>
<gene>
    <name evidence="2" type="ORF">B0T11DRAFT_349922</name>
</gene>
<comment type="caution">
    <text evidence="2">The sequence shown here is derived from an EMBL/GenBank/DDBJ whole genome shotgun (WGS) entry which is preliminary data.</text>
</comment>
<keyword evidence="3" id="KW-1185">Reference proteome</keyword>
<evidence type="ECO:0000313" key="3">
    <source>
        <dbReference type="Proteomes" id="UP000813385"/>
    </source>
</evidence>